<sequence>MSKKNKLSTRKRLHDAELKKEREEKDKREAKMKKKAEKLKVNPGSSLAKQHKRGLKVGRQKQFRLAKPAEKRKQKALSAMDLD</sequence>
<dbReference type="Proteomes" id="UP000054558">
    <property type="component" value="Unassembled WGS sequence"/>
</dbReference>
<dbReference type="PANTHER" id="PTHR36745:SF1">
    <property type="entry name" value="OS02G0824400 PROTEIN"/>
    <property type="match status" value="1"/>
</dbReference>
<dbReference type="AlphaFoldDB" id="A0A1Y1I1Y5"/>
<dbReference type="EMBL" id="DF237072">
    <property type="protein sequence ID" value="GAQ82757.1"/>
    <property type="molecule type" value="Genomic_DNA"/>
</dbReference>
<feature type="compositionally biased region" description="Basic residues" evidence="1">
    <location>
        <begin position="1"/>
        <end position="13"/>
    </location>
</feature>
<dbReference type="PANTHER" id="PTHR36745">
    <property type="entry name" value="OS02G0824400 PROTEIN"/>
    <property type="match status" value="1"/>
</dbReference>
<accession>A0A1Y1I1Y5</accession>
<feature type="region of interest" description="Disordered" evidence="1">
    <location>
        <begin position="1"/>
        <end position="83"/>
    </location>
</feature>
<evidence type="ECO:0000313" key="3">
    <source>
        <dbReference type="Proteomes" id="UP000054558"/>
    </source>
</evidence>
<keyword evidence="3" id="KW-1185">Reference proteome</keyword>
<gene>
    <name evidence="2" type="ORF">KFL_001230050</name>
</gene>
<feature type="compositionally biased region" description="Basic and acidic residues" evidence="1">
    <location>
        <begin position="14"/>
        <end position="29"/>
    </location>
</feature>
<dbReference type="OMA" id="KERTTWA"/>
<evidence type="ECO:0000256" key="1">
    <source>
        <dbReference type="SAM" id="MobiDB-lite"/>
    </source>
</evidence>
<reference evidence="2 3" key="1">
    <citation type="journal article" date="2014" name="Nat. Commun.">
        <title>Klebsormidium flaccidum genome reveals primary factors for plant terrestrial adaptation.</title>
        <authorList>
            <person name="Hori K."/>
            <person name="Maruyama F."/>
            <person name="Fujisawa T."/>
            <person name="Togashi T."/>
            <person name="Yamamoto N."/>
            <person name="Seo M."/>
            <person name="Sato S."/>
            <person name="Yamada T."/>
            <person name="Mori H."/>
            <person name="Tajima N."/>
            <person name="Moriyama T."/>
            <person name="Ikeuchi M."/>
            <person name="Watanabe M."/>
            <person name="Wada H."/>
            <person name="Kobayashi K."/>
            <person name="Saito M."/>
            <person name="Masuda T."/>
            <person name="Sasaki-Sekimoto Y."/>
            <person name="Mashiguchi K."/>
            <person name="Awai K."/>
            <person name="Shimojima M."/>
            <person name="Masuda S."/>
            <person name="Iwai M."/>
            <person name="Nobusawa T."/>
            <person name="Narise T."/>
            <person name="Kondo S."/>
            <person name="Saito H."/>
            <person name="Sato R."/>
            <person name="Murakawa M."/>
            <person name="Ihara Y."/>
            <person name="Oshima-Yamada Y."/>
            <person name="Ohtaka K."/>
            <person name="Satoh M."/>
            <person name="Sonobe K."/>
            <person name="Ishii M."/>
            <person name="Ohtani R."/>
            <person name="Kanamori-Sato M."/>
            <person name="Honoki R."/>
            <person name="Miyazaki D."/>
            <person name="Mochizuki H."/>
            <person name="Umetsu J."/>
            <person name="Higashi K."/>
            <person name="Shibata D."/>
            <person name="Kamiya Y."/>
            <person name="Sato N."/>
            <person name="Nakamura Y."/>
            <person name="Tabata S."/>
            <person name="Ida S."/>
            <person name="Kurokawa K."/>
            <person name="Ohta H."/>
        </authorList>
    </citation>
    <scope>NUCLEOTIDE SEQUENCE [LARGE SCALE GENOMIC DNA]</scope>
    <source>
        <strain evidence="2 3">NIES-2285</strain>
    </source>
</reference>
<evidence type="ECO:0000313" key="2">
    <source>
        <dbReference type="EMBL" id="GAQ82757.1"/>
    </source>
</evidence>
<organism evidence="2 3">
    <name type="scientific">Klebsormidium nitens</name>
    <name type="common">Green alga</name>
    <name type="synonym">Ulothrix nitens</name>
    <dbReference type="NCBI Taxonomy" id="105231"/>
    <lineage>
        <taxon>Eukaryota</taxon>
        <taxon>Viridiplantae</taxon>
        <taxon>Streptophyta</taxon>
        <taxon>Klebsormidiophyceae</taxon>
        <taxon>Klebsormidiales</taxon>
        <taxon>Klebsormidiaceae</taxon>
        <taxon>Klebsormidium</taxon>
    </lineage>
</organism>
<name>A0A1Y1I1Y5_KLENI</name>
<proteinExistence type="predicted"/>
<feature type="compositionally biased region" description="Basic residues" evidence="1">
    <location>
        <begin position="49"/>
        <end position="75"/>
    </location>
</feature>
<protein>
    <submittedName>
        <fullName evidence="2">Uncharacterized protein</fullName>
    </submittedName>
</protein>